<evidence type="ECO:0000259" key="1">
    <source>
        <dbReference type="Pfam" id="PF04028"/>
    </source>
</evidence>
<dbReference type="EMBL" id="CP037899">
    <property type="protein sequence ID" value="QDQ43015.1"/>
    <property type="molecule type" value="Genomic_DNA"/>
</dbReference>
<protein>
    <recommendedName>
        <fullName evidence="1">DUF374 domain-containing protein</fullName>
    </recommendedName>
</protein>
<dbReference type="RefSeq" id="WP_039720975.1">
    <property type="nucleotide sequence ID" value="NZ_CP037899.1"/>
</dbReference>
<dbReference type="Proteomes" id="UP000031594">
    <property type="component" value="Unassembled WGS sequence"/>
</dbReference>
<dbReference type="OrthoDB" id="9810508at2"/>
<reference evidence="5" key="3">
    <citation type="submission" date="2019-03" db="EMBL/GenBank/DDBJ databases">
        <title>Complete genome of Methylacidiphilum kamchatkense Kam1.</title>
        <authorList>
            <person name="Kruse T."/>
            <person name="Murarilal Ratnadevi C."/>
            <person name="Erikstad H.-A."/>
            <person name="Birkeland N.-K."/>
        </authorList>
    </citation>
    <scope>NUCLEOTIDE SEQUENCE [LARGE SCALE GENOMIC DNA]</scope>
    <source>
        <strain evidence="5">kam1</strain>
    </source>
</reference>
<dbReference type="InterPro" id="IPR007172">
    <property type="entry name" value="DUF374"/>
</dbReference>
<dbReference type="EMBL" id="JQNX01000002">
    <property type="protein sequence ID" value="KIE59075.1"/>
    <property type="molecule type" value="Genomic_DNA"/>
</dbReference>
<dbReference type="STRING" id="1202785.A946_03360"/>
<gene>
    <name evidence="2" type="ORF">A946_03360</name>
    <name evidence="3" type="ORF">kam1_1801</name>
</gene>
<dbReference type="KEGG" id="mkc:kam1_1801"/>
<proteinExistence type="predicted"/>
<name>A0A0C1V5Q7_9BACT</name>
<feature type="domain" description="DUF374" evidence="1">
    <location>
        <begin position="77"/>
        <end position="143"/>
    </location>
</feature>
<dbReference type="AlphaFoldDB" id="A0A0C1V5Q7"/>
<evidence type="ECO:0000313" key="5">
    <source>
        <dbReference type="Proteomes" id="UP000315925"/>
    </source>
</evidence>
<dbReference type="Pfam" id="PF04028">
    <property type="entry name" value="DUF374"/>
    <property type="match status" value="1"/>
</dbReference>
<evidence type="ECO:0000313" key="3">
    <source>
        <dbReference type="EMBL" id="QDQ43015.1"/>
    </source>
</evidence>
<evidence type="ECO:0000313" key="4">
    <source>
        <dbReference type="Proteomes" id="UP000031594"/>
    </source>
</evidence>
<sequence length="222" mass="24961">MSHIIFSSSLITEARKWARGKFSPAFAGSLIRSLAKTLRYELHDPFGIVSSPPNTPLIFSFWHNRLFLMPYLYRKHFPSRKLIAMVSGSNDGKFLSRLLGQFNLFPASGSSSKRGISAFKRAIQAAKKEGFDIAVTPDGPRGPCYSFQEGVLQLSRLSGFPIVAVSYHLEKKIELNSWDRFQIPLPFSKCTIFVGPMFSIPKNITEDKLLELKTELSIALSR</sequence>
<accession>A0A0C1V5Q7</accession>
<reference evidence="3" key="2">
    <citation type="journal article" date="2019" name="BMC Genomics">
        <title>Complete genome sequence analysis of the thermoacidophilic verrucomicrobial methanotroph 'Candidatus Methylacidiphilum kamchatkense' strain Kam1 and comparison with its closest relatives.</title>
        <authorList>
            <person name="Kruse T."/>
            <person name="Ratnadevi C.M."/>
            <person name="Erikstad H.A."/>
            <person name="Birkeland N.K."/>
        </authorList>
    </citation>
    <scope>NUCLEOTIDE SEQUENCE</scope>
    <source>
        <strain evidence="3">Kam1</strain>
    </source>
</reference>
<dbReference type="CDD" id="cd07983">
    <property type="entry name" value="LPLAT_DUF374-like"/>
    <property type="match status" value="1"/>
</dbReference>
<keyword evidence="4" id="KW-1185">Reference proteome</keyword>
<organism evidence="3 5">
    <name type="scientific">Methylacidiphilum kamchatkense Kam1</name>
    <dbReference type="NCBI Taxonomy" id="1202785"/>
    <lineage>
        <taxon>Bacteria</taxon>
        <taxon>Pseudomonadati</taxon>
        <taxon>Verrucomicrobiota</taxon>
        <taxon>Methylacidiphilae</taxon>
        <taxon>Methylacidiphilales</taxon>
        <taxon>Methylacidiphilaceae</taxon>
        <taxon>Methylacidiphilum (ex Ratnadevi et al. 2023)</taxon>
    </lineage>
</organism>
<dbReference type="Proteomes" id="UP000315925">
    <property type="component" value="Chromosome"/>
</dbReference>
<reference evidence="2 4" key="1">
    <citation type="submission" date="2014-08" db="EMBL/GenBank/DDBJ databases">
        <title>Methylacidiphilum kamchatkense strain Kam1 draft genome sequence.</title>
        <authorList>
            <person name="Birkeland N.-K."/>
            <person name="Erikstad H.A."/>
        </authorList>
    </citation>
    <scope>NUCLEOTIDE SEQUENCE [LARGE SCALE GENOMIC DNA]</scope>
    <source>
        <strain evidence="2 4">Kam1</strain>
    </source>
</reference>
<evidence type="ECO:0000313" key="2">
    <source>
        <dbReference type="EMBL" id="KIE59075.1"/>
    </source>
</evidence>